<organism evidence="1 2">
    <name type="scientific">Pullulanibacillus camelliae</name>
    <dbReference type="NCBI Taxonomy" id="1707096"/>
    <lineage>
        <taxon>Bacteria</taxon>
        <taxon>Bacillati</taxon>
        <taxon>Bacillota</taxon>
        <taxon>Bacilli</taxon>
        <taxon>Bacillales</taxon>
        <taxon>Sporolactobacillaceae</taxon>
        <taxon>Pullulanibacillus</taxon>
    </lineage>
</organism>
<dbReference type="RefSeq" id="WP_188689905.1">
    <property type="nucleotide sequence ID" value="NZ_BMIR01000003.1"/>
</dbReference>
<dbReference type="Proteomes" id="UP000628775">
    <property type="component" value="Unassembled WGS sequence"/>
</dbReference>
<protein>
    <submittedName>
        <fullName evidence="1">Uncharacterized protein</fullName>
    </submittedName>
</protein>
<accession>A0A8J2VMA0</accession>
<dbReference type="EMBL" id="BMIR01000003">
    <property type="protein sequence ID" value="GGE32923.1"/>
    <property type="molecule type" value="Genomic_DNA"/>
</dbReference>
<reference evidence="1" key="2">
    <citation type="submission" date="2020-09" db="EMBL/GenBank/DDBJ databases">
        <authorList>
            <person name="Sun Q."/>
            <person name="Zhou Y."/>
        </authorList>
    </citation>
    <scope>NUCLEOTIDE SEQUENCE</scope>
    <source>
        <strain evidence="1">CGMCC 1.15371</strain>
    </source>
</reference>
<sequence>MNGIRDSLTYGDINQQSFASHNEEITKYMAKIIKDSLYLIKNLLQLLYRNKEIIKKDNLHLYYKKIINEIIHIENILIQLMNTISYY</sequence>
<proteinExistence type="predicted"/>
<evidence type="ECO:0000313" key="1">
    <source>
        <dbReference type="EMBL" id="GGE32923.1"/>
    </source>
</evidence>
<evidence type="ECO:0000313" key="2">
    <source>
        <dbReference type="Proteomes" id="UP000628775"/>
    </source>
</evidence>
<comment type="caution">
    <text evidence="1">The sequence shown here is derived from an EMBL/GenBank/DDBJ whole genome shotgun (WGS) entry which is preliminary data.</text>
</comment>
<reference evidence="1" key="1">
    <citation type="journal article" date="2014" name="Int. J. Syst. Evol. Microbiol.">
        <title>Complete genome sequence of Corynebacterium casei LMG S-19264T (=DSM 44701T), isolated from a smear-ripened cheese.</title>
        <authorList>
            <consortium name="US DOE Joint Genome Institute (JGI-PGF)"/>
            <person name="Walter F."/>
            <person name="Albersmeier A."/>
            <person name="Kalinowski J."/>
            <person name="Ruckert C."/>
        </authorList>
    </citation>
    <scope>NUCLEOTIDE SEQUENCE</scope>
    <source>
        <strain evidence="1">CGMCC 1.15371</strain>
    </source>
</reference>
<keyword evidence="2" id="KW-1185">Reference proteome</keyword>
<name>A0A8J2VMA0_9BACL</name>
<dbReference type="AlphaFoldDB" id="A0A8J2VMA0"/>
<gene>
    <name evidence="1" type="ORF">GCM10011391_09470</name>
</gene>